<dbReference type="EMBL" id="SHKM01000001">
    <property type="protein sequence ID" value="RZT90796.1"/>
    <property type="molecule type" value="Genomic_DNA"/>
</dbReference>
<sequence>MEPEFIELYERFKAYSMTSIERMYAFYQALDYISTSGLEGDVVECGVWRGGSMMLGASTLMSRNQAHRKLFLYDTFAGMTEPTSKDVDYLGDAAKEKWWQTKGWEWTCVSLDVVKSNMSMTGYPQDNQVFVQGDVLQTIPKVLPEKIALLHLDTDWYESTYHELVHLFPRIVPGGVVIIDDYGHFKGAREAVDQYFREHNVKILLNRIDYTGRMGVVAGKGV</sequence>
<dbReference type="InterPro" id="IPR029063">
    <property type="entry name" value="SAM-dependent_MTases_sf"/>
</dbReference>
<accession>A0ABY0IV42</accession>
<evidence type="ECO:0000313" key="2">
    <source>
        <dbReference type="Proteomes" id="UP000292136"/>
    </source>
</evidence>
<keyword evidence="2" id="KW-1185">Reference proteome</keyword>
<dbReference type="Proteomes" id="UP000292136">
    <property type="component" value="Unassembled WGS sequence"/>
</dbReference>
<evidence type="ECO:0000313" key="1">
    <source>
        <dbReference type="EMBL" id="RZT90796.1"/>
    </source>
</evidence>
<reference evidence="1 2" key="1">
    <citation type="submission" date="2019-02" db="EMBL/GenBank/DDBJ databases">
        <title>Genomic Encyclopedia of Type Strains, Phase IV (KMG-IV): sequencing the most valuable type-strain genomes for metagenomic binning, comparative biology and taxonomic classification.</title>
        <authorList>
            <person name="Goeker M."/>
        </authorList>
    </citation>
    <scope>NUCLEOTIDE SEQUENCE [LARGE SCALE GENOMIC DNA]</scope>
    <source>
        <strain evidence="1 2">DSM 21223</strain>
    </source>
</reference>
<dbReference type="Pfam" id="PF05711">
    <property type="entry name" value="TylF"/>
    <property type="match status" value="1"/>
</dbReference>
<dbReference type="PANTHER" id="PTHR40036">
    <property type="entry name" value="MACROCIN O-METHYLTRANSFERASE"/>
    <property type="match status" value="1"/>
</dbReference>
<gene>
    <name evidence="1" type="ORF">EV678_1617</name>
</gene>
<name>A0ABY0IV42_9RHOO</name>
<dbReference type="Gene3D" id="3.40.50.150">
    <property type="entry name" value="Vaccinia Virus protein VP39"/>
    <property type="match status" value="1"/>
</dbReference>
<organism evidence="1 2">
    <name type="scientific">Azospira oryzae</name>
    <dbReference type="NCBI Taxonomy" id="146939"/>
    <lineage>
        <taxon>Bacteria</taxon>
        <taxon>Pseudomonadati</taxon>
        <taxon>Pseudomonadota</taxon>
        <taxon>Betaproteobacteria</taxon>
        <taxon>Rhodocyclales</taxon>
        <taxon>Rhodocyclaceae</taxon>
        <taxon>Azospira</taxon>
    </lineage>
</organism>
<dbReference type="PANTHER" id="PTHR40036:SF1">
    <property type="entry name" value="MACROCIN O-METHYLTRANSFERASE"/>
    <property type="match status" value="1"/>
</dbReference>
<comment type="caution">
    <text evidence="1">The sequence shown here is derived from an EMBL/GenBank/DDBJ whole genome shotgun (WGS) entry which is preliminary data.</text>
</comment>
<dbReference type="SUPFAM" id="SSF53335">
    <property type="entry name" value="S-adenosyl-L-methionine-dependent methyltransferases"/>
    <property type="match status" value="1"/>
</dbReference>
<dbReference type="InterPro" id="IPR008884">
    <property type="entry name" value="TylF_MeTrfase"/>
</dbReference>
<protein>
    <submittedName>
        <fullName evidence="1">Macrocin-O-methyltransferase TylF</fullName>
    </submittedName>
</protein>
<proteinExistence type="predicted"/>